<name>A0ABP3G1M6_9ACTN</name>
<dbReference type="Proteomes" id="UP001500063">
    <property type="component" value="Unassembled WGS sequence"/>
</dbReference>
<accession>A0ABP3G1M6</accession>
<protein>
    <submittedName>
        <fullName evidence="1">Uncharacterized protein</fullName>
    </submittedName>
</protein>
<evidence type="ECO:0000313" key="1">
    <source>
        <dbReference type="EMBL" id="GAA0332078.1"/>
    </source>
</evidence>
<comment type="caution">
    <text evidence="1">The sequence shown here is derived from an EMBL/GenBank/DDBJ whole genome shotgun (WGS) entry which is preliminary data.</text>
</comment>
<sequence>MDEEEDRRLRAIAPEISHTTIGLMRKVVGLEPAERVPEEAMRVADEVLAKHGTDGLRVLIMSLSGWMAVGIENVAHLTHQTNEAVIDSIELTCLEANPDG</sequence>
<dbReference type="RefSeq" id="WP_116213435.1">
    <property type="nucleotide sequence ID" value="NZ_BAAABW010000002.1"/>
</dbReference>
<gene>
    <name evidence="1" type="ORF">GCM10010319_05030</name>
</gene>
<dbReference type="EMBL" id="BAAABW010000002">
    <property type="protein sequence ID" value="GAA0332078.1"/>
    <property type="molecule type" value="Genomic_DNA"/>
</dbReference>
<evidence type="ECO:0000313" key="2">
    <source>
        <dbReference type="Proteomes" id="UP001500063"/>
    </source>
</evidence>
<proteinExistence type="predicted"/>
<organism evidence="1 2">
    <name type="scientific">Streptomyces blastmyceticus</name>
    <dbReference type="NCBI Taxonomy" id="68180"/>
    <lineage>
        <taxon>Bacteria</taxon>
        <taxon>Bacillati</taxon>
        <taxon>Actinomycetota</taxon>
        <taxon>Actinomycetes</taxon>
        <taxon>Kitasatosporales</taxon>
        <taxon>Streptomycetaceae</taxon>
        <taxon>Streptomyces</taxon>
    </lineage>
</organism>
<reference evidence="2" key="1">
    <citation type="journal article" date="2019" name="Int. J. Syst. Evol. Microbiol.">
        <title>The Global Catalogue of Microorganisms (GCM) 10K type strain sequencing project: providing services to taxonomists for standard genome sequencing and annotation.</title>
        <authorList>
            <consortium name="The Broad Institute Genomics Platform"/>
            <consortium name="The Broad Institute Genome Sequencing Center for Infectious Disease"/>
            <person name="Wu L."/>
            <person name="Ma J."/>
        </authorList>
    </citation>
    <scope>NUCLEOTIDE SEQUENCE [LARGE SCALE GENOMIC DNA]</scope>
    <source>
        <strain evidence="2">JCM 4565</strain>
    </source>
</reference>
<keyword evidence="2" id="KW-1185">Reference proteome</keyword>